<sequence>MFASIVRIWFLACVVIIIPGSLQYNRKVQICPAGTEFCKLNNQRCPLDYIRCPSTPVHNCPTGYGLCRHKTQGCAAPTMSCPEIAPGNVCPNGYRIFPPVKAQACPVGYKLCALKGNSYTCPYPVNVSSAEYSVLSSPFAVRSLNQIPETPLFVPHHKKQNFNQNKGVLKHLGQNDEHCKPGVLEECGKYTVTIVLQCPGSELCPPCEDTTTQISTSTFPPTTSPPFPETTSLPPPPITTSSTTTTETTTRSSPWTTPTTWTTTTWTTPTWTT</sequence>
<feature type="chain" id="PRO_5008581899" description="Chitin-binding type-2 domain-containing protein" evidence="2">
    <location>
        <begin position="24"/>
        <end position="273"/>
    </location>
</feature>
<feature type="region of interest" description="Disordered" evidence="1">
    <location>
        <begin position="212"/>
        <end position="273"/>
    </location>
</feature>
<feature type="compositionally biased region" description="Pro residues" evidence="1">
    <location>
        <begin position="222"/>
        <end position="238"/>
    </location>
</feature>
<feature type="signal peptide" evidence="2">
    <location>
        <begin position="1"/>
        <end position="23"/>
    </location>
</feature>
<dbReference type="AlphaFoldDB" id="A0A1B6E9W8"/>
<reference evidence="3" key="1">
    <citation type="submission" date="2015-12" db="EMBL/GenBank/DDBJ databases">
        <title>De novo transcriptome assembly of four potential Pierce s Disease insect vectors from Arizona vineyards.</title>
        <authorList>
            <person name="Tassone E.E."/>
        </authorList>
    </citation>
    <scope>NUCLEOTIDE SEQUENCE</scope>
</reference>
<organism evidence="3">
    <name type="scientific">Clastoptera arizonana</name>
    <name type="common">Arizona spittle bug</name>
    <dbReference type="NCBI Taxonomy" id="38151"/>
    <lineage>
        <taxon>Eukaryota</taxon>
        <taxon>Metazoa</taxon>
        <taxon>Ecdysozoa</taxon>
        <taxon>Arthropoda</taxon>
        <taxon>Hexapoda</taxon>
        <taxon>Insecta</taxon>
        <taxon>Pterygota</taxon>
        <taxon>Neoptera</taxon>
        <taxon>Paraneoptera</taxon>
        <taxon>Hemiptera</taxon>
        <taxon>Auchenorrhyncha</taxon>
        <taxon>Cercopoidea</taxon>
        <taxon>Clastopteridae</taxon>
        <taxon>Clastoptera</taxon>
    </lineage>
</organism>
<feature type="non-terminal residue" evidence="3">
    <location>
        <position position="273"/>
    </location>
</feature>
<feature type="compositionally biased region" description="Low complexity" evidence="1">
    <location>
        <begin position="239"/>
        <end position="273"/>
    </location>
</feature>
<evidence type="ECO:0008006" key="4">
    <source>
        <dbReference type="Google" id="ProtNLM"/>
    </source>
</evidence>
<protein>
    <recommendedName>
        <fullName evidence="4">Chitin-binding type-2 domain-containing protein</fullName>
    </recommendedName>
</protein>
<proteinExistence type="predicted"/>
<evidence type="ECO:0000313" key="3">
    <source>
        <dbReference type="EMBL" id="JAS34721.1"/>
    </source>
</evidence>
<gene>
    <name evidence="3" type="ORF">g.22091</name>
</gene>
<accession>A0A1B6E9W8</accession>
<feature type="compositionally biased region" description="Low complexity" evidence="1">
    <location>
        <begin position="212"/>
        <end position="221"/>
    </location>
</feature>
<keyword evidence="2" id="KW-0732">Signal</keyword>
<evidence type="ECO:0000256" key="2">
    <source>
        <dbReference type="SAM" id="SignalP"/>
    </source>
</evidence>
<evidence type="ECO:0000256" key="1">
    <source>
        <dbReference type="SAM" id="MobiDB-lite"/>
    </source>
</evidence>
<dbReference type="EMBL" id="GEDC01002577">
    <property type="protein sequence ID" value="JAS34721.1"/>
    <property type="molecule type" value="Transcribed_RNA"/>
</dbReference>
<name>A0A1B6E9W8_9HEMI</name>